<comment type="similarity">
    <text evidence="6">Belongs to the LpqB lipoprotein family.</text>
</comment>
<feature type="domain" description="GerMN" evidence="8">
    <location>
        <begin position="214"/>
        <end position="303"/>
    </location>
</feature>
<organism evidence="9 10">
    <name type="scientific">Williamsia phyllosphaerae</name>
    <dbReference type="NCBI Taxonomy" id="885042"/>
    <lineage>
        <taxon>Bacteria</taxon>
        <taxon>Bacillati</taxon>
        <taxon>Actinomycetota</taxon>
        <taxon>Actinomycetes</taxon>
        <taxon>Mycobacteriales</taxon>
        <taxon>Nocardiaceae</taxon>
        <taxon>Williamsia</taxon>
    </lineage>
</organism>
<dbReference type="Pfam" id="PF25976">
    <property type="entry name" value="LpqB_N"/>
    <property type="match status" value="1"/>
</dbReference>
<keyword evidence="3 6" id="KW-0472">Membrane</keyword>
<evidence type="ECO:0000256" key="2">
    <source>
        <dbReference type="ARBA" id="ARBA00022729"/>
    </source>
</evidence>
<dbReference type="HAMAP" id="MF_01373">
    <property type="entry name" value="LpqB_lipoprot"/>
    <property type="match status" value="1"/>
</dbReference>
<dbReference type="Pfam" id="PF10647">
    <property type="entry name" value="Gmad1"/>
    <property type="match status" value="1"/>
</dbReference>
<sequence>MSEHRGDPRPSVTARRPRWTLLILLCAVITGITGCVSIPTSSSPQPIGSLERRAPAVNVPTPRPGMDPESLVRDFLKATANPSSGHLAARQYLTRSASDAWDDRGGALILGQINVLTDARTDSTFTARIIGDNAGTLQSNGHLVPATGRVESRLSMVLVDGQWRIDGALPSGVMIDRTQFTSSYRPRDLFYPNASGEYLVADPRWLYSTGEDFSDQLVDLLVAGPSDELARAVVTEFPAGAALRGSIETTPTGGVRIELTGLSSLAERNRTLLAAQLIWTLNKSDVPGPFVIDADGAPLNDRYSSGWRTTDVASLDPTDATQSSLGLHVIRAGALDRVEGGRLVPVAGPLGTSNALLSATISTDGGRVAAVARNNAPQPAPAQALQVGDYGAATTTMATGTVISRPSFGPDRDTIWAVVDGRVLRWARDATGTAQAPVVVDSDAVSSVARGVITELRVSRDGARVAAIVGGKTVLAVISTAADGAVSLTGARDAAFNIAGQAVSLDWISGDTVVVARNTSDTPVVQVSIDGTPAVGLLSGNLTPPVTAVVGDTSTLYAADSRGILQLGSTNGEPDQYWNEVAPTMGSQSIPVLPQ</sequence>
<dbReference type="InterPro" id="IPR059026">
    <property type="entry name" value="LpqB_N"/>
</dbReference>
<dbReference type="Proteomes" id="UP000632454">
    <property type="component" value="Unassembled WGS sequence"/>
</dbReference>
<evidence type="ECO:0000313" key="9">
    <source>
        <dbReference type="EMBL" id="GGF25291.1"/>
    </source>
</evidence>
<comment type="subcellular location">
    <subcellularLocation>
        <location evidence="6">Cell membrane</location>
        <topology evidence="6">Lipid-anchor</topology>
    </subcellularLocation>
</comment>
<evidence type="ECO:0000256" key="6">
    <source>
        <dbReference type="HAMAP-Rule" id="MF_01373"/>
    </source>
</evidence>
<keyword evidence="10" id="KW-1185">Reference proteome</keyword>
<accession>A0ABQ1URE2</accession>
<gene>
    <name evidence="6 9" type="primary">lpqB</name>
    <name evidence="9" type="ORF">GCM10007298_21460</name>
</gene>
<dbReference type="SUPFAM" id="SSF82171">
    <property type="entry name" value="DPP6 N-terminal domain-like"/>
    <property type="match status" value="1"/>
</dbReference>
<proteinExistence type="inferred from homology"/>
<keyword evidence="5 6" id="KW-0449">Lipoprotein</keyword>
<keyword evidence="1 6" id="KW-1003">Cell membrane</keyword>
<dbReference type="SMART" id="SM00909">
    <property type="entry name" value="Germane"/>
    <property type="match status" value="1"/>
</dbReference>
<evidence type="ECO:0000256" key="4">
    <source>
        <dbReference type="ARBA" id="ARBA00023139"/>
    </source>
</evidence>
<dbReference type="InterPro" id="IPR023959">
    <property type="entry name" value="LpqB"/>
</dbReference>
<comment type="caution">
    <text evidence="9">The sequence shown here is derived from an EMBL/GenBank/DDBJ whole genome shotgun (WGS) entry which is preliminary data.</text>
</comment>
<keyword evidence="7" id="KW-0812">Transmembrane</keyword>
<dbReference type="RefSeq" id="WP_229705023.1">
    <property type="nucleotide sequence ID" value="NZ_BMCS01000001.1"/>
</dbReference>
<evidence type="ECO:0000313" key="10">
    <source>
        <dbReference type="Proteomes" id="UP000632454"/>
    </source>
</evidence>
<dbReference type="EMBL" id="BMCS01000001">
    <property type="protein sequence ID" value="GGF25291.1"/>
    <property type="molecule type" value="Genomic_DNA"/>
</dbReference>
<reference evidence="10" key="1">
    <citation type="journal article" date="2019" name="Int. J. Syst. Evol. Microbiol.">
        <title>The Global Catalogue of Microorganisms (GCM) 10K type strain sequencing project: providing services to taxonomists for standard genome sequencing and annotation.</title>
        <authorList>
            <consortium name="The Broad Institute Genomics Platform"/>
            <consortium name="The Broad Institute Genome Sequencing Center for Infectious Disease"/>
            <person name="Wu L."/>
            <person name="Ma J."/>
        </authorList>
    </citation>
    <scope>NUCLEOTIDE SEQUENCE [LARGE SCALE GENOMIC DNA]</scope>
    <source>
        <strain evidence="10">CCM 7855</strain>
    </source>
</reference>
<dbReference type="InterPro" id="IPR019606">
    <property type="entry name" value="GerMN"/>
</dbReference>
<name>A0ABQ1URE2_9NOCA</name>
<dbReference type="InterPro" id="IPR018910">
    <property type="entry name" value="LpqB_C"/>
</dbReference>
<evidence type="ECO:0000259" key="8">
    <source>
        <dbReference type="SMART" id="SM00909"/>
    </source>
</evidence>
<dbReference type="PROSITE" id="PS51257">
    <property type="entry name" value="PROKAR_LIPOPROTEIN"/>
    <property type="match status" value="1"/>
</dbReference>
<protein>
    <recommendedName>
        <fullName evidence="6">Lipoprotein LpqB</fullName>
    </recommendedName>
</protein>
<dbReference type="Pfam" id="PF10646">
    <property type="entry name" value="Germane"/>
    <property type="match status" value="1"/>
</dbReference>
<keyword evidence="2 6" id="KW-0732">Signal</keyword>
<evidence type="ECO:0000256" key="3">
    <source>
        <dbReference type="ARBA" id="ARBA00023136"/>
    </source>
</evidence>
<evidence type="ECO:0000256" key="5">
    <source>
        <dbReference type="ARBA" id="ARBA00023288"/>
    </source>
</evidence>
<evidence type="ECO:0000256" key="1">
    <source>
        <dbReference type="ARBA" id="ARBA00022475"/>
    </source>
</evidence>
<evidence type="ECO:0000256" key="7">
    <source>
        <dbReference type="SAM" id="Phobius"/>
    </source>
</evidence>
<keyword evidence="7" id="KW-1133">Transmembrane helix</keyword>
<feature type="transmembrane region" description="Helical" evidence="7">
    <location>
        <begin position="21"/>
        <end position="40"/>
    </location>
</feature>
<dbReference type="NCBIfam" id="NF010141">
    <property type="entry name" value="PRK13616.1"/>
    <property type="match status" value="1"/>
</dbReference>
<keyword evidence="4 6" id="KW-0564">Palmitate</keyword>